<gene>
    <name evidence="2" type="ORF">LI90_820</name>
</gene>
<dbReference type="EMBL" id="LAXD01000001">
    <property type="protein sequence ID" value="KWW99186.1"/>
    <property type="molecule type" value="Genomic_DNA"/>
</dbReference>
<evidence type="ECO:0000313" key="3">
    <source>
        <dbReference type="Proteomes" id="UP000070188"/>
    </source>
</evidence>
<sequence>MAVDDVVYDRLNAAQTAAQLDALVDVYAEVFAEEPYCEGPEDVAQFRRWLRDELKKPGFTLVRAVAEEQLIGYAYGYTMPPGEWWRHPTVDPPAEIRDVEKFAVMEWAVRSSWRGHGIGRRLLDQLLAGRPEPYATLTVNPAATARRIYQRWGWRQYGAIRPKRMPPMDVLAIPLDQRPRQD</sequence>
<dbReference type="PROSITE" id="PS51186">
    <property type="entry name" value="GNAT"/>
    <property type="match status" value="1"/>
</dbReference>
<dbReference type="InterPro" id="IPR016181">
    <property type="entry name" value="Acyl_CoA_acyltransferase"/>
</dbReference>
<dbReference type="Proteomes" id="UP000070188">
    <property type="component" value="Unassembled WGS sequence"/>
</dbReference>
<organism evidence="2 3">
    <name type="scientific">Carbonactinospora thermoautotrophica</name>
    <dbReference type="NCBI Taxonomy" id="1469144"/>
    <lineage>
        <taxon>Bacteria</taxon>
        <taxon>Bacillati</taxon>
        <taxon>Actinomycetota</taxon>
        <taxon>Actinomycetes</taxon>
        <taxon>Kitasatosporales</taxon>
        <taxon>Carbonactinosporaceae</taxon>
        <taxon>Carbonactinospora</taxon>
    </lineage>
</organism>
<name>A0A132MMV6_9ACTN</name>
<evidence type="ECO:0000313" key="2">
    <source>
        <dbReference type="EMBL" id="KWW99186.1"/>
    </source>
</evidence>
<keyword evidence="3" id="KW-1185">Reference proteome</keyword>
<protein>
    <submittedName>
        <fullName evidence="2">GCN5-related N-acetyltransferase</fullName>
    </submittedName>
</protein>
<dbReference type="GO" id="GO:0016747">
    <property type="term" value="F:acyltransferase activity, transferring groups other than amino-acyl groups"/>
    <property type="evidence" value="ECO:0007669"/>
    <property type="project" value="InterPro"/>
</dbReference>
<proteinExistence type="predicted"/>
<dbReference type="Pfam" id="PF00583">
    <property type="entry name" value="Acetyltransf_1"/>
    <property type="match status" value="1"/>
</dbReference>
<dbReference type="PATRIC" id="fig|1469144.10.peg.935"/>
<evidence type="ECO:0000259" key="1">
    <source>
        <dbReference type="PROSITE" id="PS51186"/>
    </source>
</evidence>
<feature type="domain" description="N-acetyltransferase" evidence="1">
    <location>
        <begin position="6"/>
        <end position="176"/>
    </location>
</feature>
<dbReference type="InterPro" id="IPR000182">
    <property type="entry name" value="GNAT_dom"/>
</dbReference>
<accession>A0A132MMV6</accession>
<dbReference type="AlphaFoldDB" id="A0A132MMV6"/>
<dbReference type="OrthoDB" id="4536199at2"/>
<keyword evidence="2" id="KW-0808">Transferase</keyword>
<reference evidence="3" key="1">
    <citation type="submission" date="2015-04" db="EMBL/GenBank/DDBJ databases">
        <title>Physiological reanalysis, assessment of diazotrophy, and genome sequences of multiple isolates of Streptomyces thermoautotrophicus.</title>
        <authorList>
            <person name="MacKellar D.C."/>
            <person name="Lieber L."/>
            <person name="Norman J."/>
            <person name="Bolger A."/>
            <person name="Tobin C."/>
            <person name="Murray J.W."/>
            <person name="Chang R."/>
            <person name="Ford T."/>
            <person name="Nguyen P.Q."/>
            <person name="Woodward J."/>
            <person name="Permingeat H."/>
            <person name="Joshi N.S."/>
            <person name="Silver P.A."/>
            <person name="Usadel B."/>
            <person name="Rutherford A.W."/>
            <person name="Friesen M."/>
            <person name="Prell J."/>
        </authorList>
    </citation>
    <scope>NUCLEOTIDE SEQUENCE [LARGE SCALE GENOMIC DNA]</scope>
    <source>
        <strain evidence="3">H1</strain>
    </source>
</reference>
<dbReference type="CDD" id="cd04301">
    <property type="entry name" value="NAT_SF"/>
    <property type="match status" value="1"/>
</dbReference>
<dbReference type="SUPFAM" id="SSF55729">
    <property type="entry name" value="Acyl-CoA N-acyltransferases (Nat)"/>
    <property type="match status" value="1"/>
</dbReference>
<dbReference type="Gene3D" id="3.40.630.30">
    <property type="match status" value="1"/>
</dbReference>
<dbReference type="STRING" id="1469144.LI90_820"/>
<dbReference type="RefSeq" id="WP_066884313.1">
    <property type="nucleotide sequence ID" value="NZ_JYIJ01000013.1"/>
</dbReference>
<comment type="caution">
    <text evidence="2">The sequence shown here is derived from an EMBL/GenBank/DDBJ whole genome shotgun (WGS) entry which is preliminary data.</text>
</comment>